<organism evidence="2 3">
    <name type="scientific">Alistipes indistinctus YIT 12060</name>
    <dbReference type="NCBI Taxonomy" id="742725"/>
    <lineage>
        <taxon>Bacteria</taxon>
        <taxon>Pseudomonadati</taxon>
        <taxon>Bacteroidota</taxon>
        <taxon>Bacteroidia</taxon>
        <taxon>Bacteroidales</taxon>
        <taxon>Rikenellaceae</taxon>
        <taxon>Alistipes</taxon>
    </lineage>
</organism>
<dbReference type="PATRIC" id="fig|742725.3.peg.1244"/>
<protein>
    <recommendedName>
        <fullName evidence="4">SPOR domain-containing protein</fullName>
    </recommendedName>
</protein>
<dbReference type="eggNOG" id="ENOG5033D44">
    <property type="taxonomic scope" value="Bacteria"/>
</dbReference>
<gene>
    <name evidence="2" type="ORF">HMPREF9450_01174</name>
</gene>
<reference evidence="2 3" key="1">
    <citation type="submission" date="2011-08" db="EMBL/GenBank/DDBJ databases">
        <title>The Genome Sequence of Alistipes indistinctus YIT 12060.</title>
        <authorList>
            <consortium name="The Broad Institute Genome Sequencing Platform"/>
            <person name="Earl A."/>
            <person name="Ward D."/>
            <person name="Feldgarden M."/>
            <person name="Gevers D."/>
            <person name="Morotomi M."/>
            <person name="Young S.K."/>
            <person name="Zeng Q."/>
            <person name="Gargeya S."/>
            <person name="Fitzgerald M."/>
            <person name="Haas B."/>
            <person name="Abouelleil A."/>
            <person name="Alvarado L."/>
            <person name="Arachchi H.M."/>
            <person name="Berlin A."/>
            <person name="Brown A."/>
            <person name="Chapman S.B."/>
            <person name="Chen Z."/>
            <person name="Dunbar C."/>
            <person name="Freedman E."/>
            <person name="Gearin G."/>
            <person name="Gellesch M."/>
            <person name="Goldberg J."/>
            <person name="Griggs A."/>
            <person name="Gujja S."/>
            <person name="Heiman D."/>
            <person name="Howarth C."/>
            <person name="Larson L."/>
            <person name="Lui A."/>
            <person name="MacDonald P.J.P."/>
            <person name="Montmayeur A."/>
            <person name="Murphy C."/>
            <person name="Neiman D."/>
            <person name="Pearson M."/>
            <person name="Priest M."/>
            <person name="Roberts A."/>
            <person name="Saif S."/>
            <person name="Shea T."/>
            <person name="Shenoy N."/>
            <person name="Sisk P."/>
            <person name="Stolte C."/>
            <person name="Sykes S."/>
            <person name="Wortman J."/>
            <person name="Nusbaum C."/>
            <person name="Birren B."/>
        </authorList>
    </citation>
    <scope>NUCLEOTIDE SEQUENCE [LARGE SCALE GENOMIC DNA]</scope>
    <source>
        <strain evidence="2 3">YIT 12060</strain>
    </source>
</reference>
<keyword evidence="3" id="KW-1185">Reference proteome</keyword>
<dbReference type="Proteomes" id="UP000006008">
    <property type="component" value="Unassembled WGS sequence"/>
</dbReference>
<dbReference type="HOGENOM" id="CLU_1657143_0_0_10"/>
<evidence type="ECO:0000313" key="2">
    <source>
        <dbReference type="EMBL" id="EHB92309.1"/>
    </source>
</evidence>
<comment type="caution">
    <text evidence="2">The sequence shown here is derived from an EMBL/GenBank/DDBJ whole genome shotgun (WGS) entry which is preliminary data.</text>
</comment>
<keyword evidence="1" id="KW-0732">Signal</keyword>
<dbReference type="EMBL" id="ADLD01000011">
    <property type="protein sequence ID" value="EHB92309.1"/>
    <property type="molecule type" value="Genomic_DNA"/>
</dbReference>
<evidence type="ECO:0000256" key="1">
    <source>
        <dbReference type="SAM" id="SignalP"/>
    </source>
</evidence>
<feature type="chain" id="PRO_5003477926" description="SPOR domain-containing protein" evidence="1">
    <location>
        <begin position="23"/>
        <end position="168"/>
    </location>
</feature>
<dbReference type="AlphaFoldDB" id="G5H8B4"/>
<dbReference type="STRING" id="742725.HMPREF9450_01174"/>
<proteinExistence type="predicted"/>
<feature type="signal peptide" evidence="1">
    <location>
        <begin position="1"/>
        <end position="22"/>
    </location>
</feature>
<name>G5H8B4_9BACT</name>
<sequence length="168" mass="18105">MKKFGFGCIALLLALASAPLSGQTLDQFKRQAAQADPSYNSRVVATEHGSAATVVHSMQAQPSGTKIPGYRVRIFLDNGQNARASANGAIARFREIYPDIPAYLSYENPYFKVTVGNCLTSEEAIILLGKIRDAFDRAFLVREEISLSLFGETASSIPTSNGTSEPAI</sequence>
<evidence type="ECO:0008006" key="4">
    <source>
        <dbReference type="Google" id="ProtNLM"/>
    </source>
</evidence>
<accession>G5H8B4</accession>
<evidence type="ECO:0000313" key="3">
    <source>
        <dbReference type="Proteomes" id="UP000006008"/>
    </source>
</evidence>